<keyword evidence="4" id="KW-1185">Reference proteome</keyword>
<feature type="signal peptide" evidence="1">
    <location>
        <begin position="1"/>
        <end position="21"/>
    </location>
</feature>
<sequence length="204" mass="22662">MAVKFIIAVVFFICLFMTLESRSVGEGSVARRSAPCHGDEIVYHNITHPIESASCTSCICFHGSIGECHYHHCDIGLGMPIEACNNWMTGEEGICCPRCPCDNDGDTWAKRVNSETCYDCTCKDSSAHCNLVYCPECDGIAEPIPGRCCPKCTPTVQPSTEPLFFTIPLTTARPEPEFPFPFPFRKKRVMMSYDNNDARAEKLV</sequence>
<reference evidence="3 4" key="1">
    <citation type="submission" date="2022-05" db="EMBL/GenBank/DDBJ databases">
        <authorList>
            <consortium name="Genoscope - CEA"/>
            <person name="William W."/>
        </authorList>
    </citation>
    <scope>NUCLEOTIDE SEQUENCE [LARGE SCALE GENOMIC DNA]</scope>
</reference>
<evidence type="ECO:0000259" key="2">
    <source>
        <dbReference type="PROSITE" id="PS50184"/>
    </source>
</evidence>
<feature type="chain" id="PRO_5043684338" description="VWFC domain-containing protein" evidence="1">
    <location>
        <begin position="22"/>
        <end position="204"/>
    </location>
</feature>
<evidence type="ECO:0000313" key="4">
    <source>
        <dbReference type="Proteomes" id="UP001159428"/>
    </source>
</evidence>
<dbReference type="EMBL" id="CALNXJ010000022">
    <property type="protein sequence ID" value="CAH3127017.1"/>
    <property type="molecule type" value="Genomic_DNA"/>
</dbReference>
<dbReference type="AlphaFoldDB" id="A0AAU9WUY1"/>
<proteinExistence type="predicted"/>
<organism evidence="3 4">
    <name type="scientific">Pocillopora meandrina</name>
    <dbReference type="NCBI Taxonomy" id="46732"/>
    <lineage>
        <taxon>Eukaryota</taxon>
        <taxon>Metazoa</taxon>
        <taxon>Cnidaria</taxon>
        <taxon>Anthozoa</taxon>
        <taxon>Hexacorallia</taxon>
        <taxon>Scleractinia</taxon>
        <taxon>Astrocoeniina</taxon>
        <taxon>Pocilloporidae</taxon>
        <taxon>Pocillopora</taxon>
    </lineage>
</organism>
<feature type="domain" description="VWFC" evidence="2">
    <location>
        <begin position="93"/>
        <end position="153"/>
    </location>
</feature>
<dbReference type="Proteomes" id="UP001159428">
    <property type="component" value="Unassembled WGS sequence"/>
</dbReference>
<dbReference type="PROSITE" id="PS50184">
    <property type="entry name" value="VWFC_2"/>
    <property type="match status" value="1"/>
</dbReference>
<accession>A0AAU9WUY1</accession>
<keyword evidence="1" id="KW-0732">Signal</keyword>
<dbReference type="SUPFAM" id="SSF57603">
    <property type="entry name" value="FnI-like domain"/>
    <property type="match status" value="1"/>
</dbReference>
<gene>
    <name evidence="3" type="ORF">PMEA_00012837</name>
</gene>
<name>A0AAU9WUY1_9CNID</name>
<comment type="caution">
    <text evidence="3">The sequence shown here is derived from an EMBL/GenBank/DDBJ whole genome shotgun (WGS) entry which is preliminary data.</text>
</comment>
<dbReference type="PROSITE" id="PS01208">
    <property type="entry name" value="VWFC_1"/>
    <property type="match status" value="1"/>
</dbReference>
<evidence type="ECO:0000313" key="3">
    <source>
        <dbReference type="EMBL" id="CAH3127017.1"/>
    </source>
</evidence>
<evidence type="ECO:0000256" key="1">
    <source>
        <dbReference type="SAM" id="SignalP"/>
    </source>
</evidence>
<dbReference type="InterPro" id="IPR001007">
    <property type="entry name" value="VWF_dom"/>
</dbReference>
<protein>
    <recommendedName>
        <fullName evidence="2">VWFC domain-containing protein</fullName>
    </recommendedName>
</protein>